<organism evidence="1 2">
    <name type="scientific">Caerostris extrusa</name>
    <name type="common">Bark spider</name>
    <name type="synonym">Caerostris bankana</name>
    <dbReference type="NCBI Taxonomy" id="172846"/>
    <lineage>
        <taxon>Eukaryota</taxon>
        <taxon>Metazoa</taxon>
        <taxon>Ecdysozoa</taxon>
        <taxon>Arthropoda</taxon>
        <taxon>Chelicerata</taxon>
        <taxon>Arachnida</taxon>
        <taxon>Araneae</taxon>
        <taxon>Araneomorphae</taxon>
        <taxon>Entelegynae</taxon>
        <taxon>Araneoidea</taxon>
        <taxon>Araneidae</taxon>
        <taxon>Caerostris</taxon>
    </lineage>
</organism>
<dbReference type="Proteomes" id="UP001054945">
    <property type="component" value="Unassembled WGS sequence"/>
</dbReference>
<dbReference type="EMBL" id="BPLR01007941">
    <property type="protein sequence ID" value="GIY20862.1"/>
    <property type="molecule type" value="Genomic_DNA"/>
</dbReference>
<sequence>MRYQTTMATYLVMDPHFHYSQRFLSFPGVLLFILHEIVSQTSRIRIHRIRANIIKTIHSQKANNPISSHPQTLSALLKLVTQTHTLSKFDSKFLNKRSSIKECNHTSQGNCLLSLNQTSEFDSRNHWKLQVS</sequence>
<dbReference type="AlphaFoldDB" id="A0AAV4RL44"/>
<name>A0AAV4RL44_CAEEX</name>
<reference evidence="1 2" key="1">
    <citation type="submission" date="2021-06" db="EMBL/GenBank/DDBJ databases">
        <title>Caerostris extrusa draft genome.</title>
        <authorList>
            <person name="Kono N."/>
            <person name="Arakawa K."/>
        </authorList>
    </citation>
    <scope>NUCLEOTIDE SEQUENCE [LARGE SCALE GENOMIC DNA]</scope>
</reference>
<keyword evidence="2" id="KW-1185">Reference proteome</keyword>
<accession>A0AAV4RL44</accession>
<comment type="caution">
    <text evidence="1">The sequence shown here is derived from an EMBL/GenBank/DDBJ whole genome shotgun (WGS) entry which is preliminary data.</text>
</comment>
<proteinExistence type="predicted"/>
<protein>
    <submittedName>
        <fullName evidence="1">Uncharacterized protein</fullName>
    </submittedName>
</protein>
<evidence type="ECO:0000313" key="2">
    <source>
        <dbReference type="Proteomes" id="UP001054945"/>
    </source>
</evidence>
<gene>
    <name evidence="1" type="ORF">CEXT_98361</name>
</gene>
<evidence type="ECO:0000313" key="1">
    <source>
        <dbReference type="EMBL" id="GIY20862.1"/>
    </source>
</evidence>